<dbReference type="GO" id="GO:0044780">
    <property type="term" value="P:bacterial-type flagellum assembly"/>
    <property type="evidence" value="ECO:0007669"/>
    <property type="project" value="InterPro"/>
</dbReference>
<evidence type="ECO:0000313" key="14">
    <source>
        <dbReference type="EMBL" id="CEJ05836.1"/>
    </source>
</evidence>
<keyword evidence="14" id="KW-0282">Flagellum</keyword>
<dbReference type="FunFam" id="3.40.1690.10:FF:000001">
    <property type="entry name" value="Flagellar biosynthetic protein FlhB"/>
    <property type="match status" value="1"/>
</dbReference>
<evidence type="ECO:0000256" key="9">
    <source>
        <dbReference type="ARBA" id="ARBA00022989"/>
    </source>
</evidence>
<gene>
    <name evidence="12" type="primary">flhB</name>
    <name evidence="14" type="ORF">DEACI_0256</name>
    <name evidence="13" type="ORF">DEACI_3777</name>
</gene>
<dbReference type="Proteomes" id="UP001071230">
    <property type="component" value="Unassembled WGS sequence"/>
</dbReference>
<accession>A0A8S0WQY9</accession>
<evidence type="ECO:0000256" key="7">
    <source>
        <dbReference type="ARBA" id="ARBA00022795"/>
    </source>
</evidence>
<protein>
    <recommendedName>
        <fullName evidence="3 12">Flagellar biosynthetic protein FlhB</fullName>
    </recommendedName>
</protein>
<reference evidence="14" key="1">
    <citation type="submission" date="2014-11" db="EMBL/GenBank/DDBJ databases">
        <authorList>
            <person name="Hornung B.V."/>
        </authorList>
    </citation>
    <scope>NUCLEOTIDE SEQUENCE</scope>
    <source>
        <strain evidence="14">INE</strain>
    </source>
</reference>
<dbReference type="InterPro" id="IPR006136">
    <property type="entry name" value="FlhB"/>
</dbReference>
<evidence type="ECO:0000256" key="10">
    <source>
        <dbReference type="ARBA" id="ARBA00023136"/>
    </source>
</evidence>
<dbReference type="SUPFAM" id="SSF160544">
    <property type="entry name" value="EscU C-terminal domain-like"/>
    <property type="match status" value="1"/>
</dbReference>
<dbReference type="KEGG" id="aacx:DEACI_3777"/>
<comment type="similarity">
    <text evidence="2 12">Belongs to the type III secretion exporter family.</text>
</comment>
<feature type="transmembrane region" description="Helical" evidence="12">
    <location>
        <begin position="78"/>
        <end position="103"/>
    </location>
</feature>
<reference evidence="13" key="2">
    <citation type="submission" date="2020-01" db="EMBL/GenBank/DDBJ databases">
        <authorList>
            <person name="Hornung B."/>
        </authorList>
    </citation>
    <scope>NUCLEOTIDE SEQUENCE</scope>
    <source>
        <strain evidence="13">PacBioINE</strain>
    </source>
</reference>
<evidence type="ECO:0000256" key="8">
    <source>
        <dbReference type="ARBA" id="ARBA00022927"/>
    </source>
</evidence>
<dbReference type="InterPro" id="IPR029025">
    <property type="entry name" value="T3SS_substrate_exporter_C"/>
</dbReference>
<dbReference type="Proteomes" id="UP000836597">
    <property type="component" value="Chromosome"/>
</dbReference>
<evidence type="ECO:0000256" key="11">
    <source>
        <dbReference type="ARBA" id="ARBA00023225"/>
    </source>
</evidence>
<dbReference type="InterPro" id="IPR006135">
    <property type="entry name" value="T3SS_substrate_exporter"/>
</dbReference>
<name>A0A8S0WQY9_9FIRM</name>
<dbReference type="NCBIfam" id="TIGR00328">
    <property type="entry name" value="flhB"/>
    <property type="match status" value="1"/>
</dbReference>
<dbReference type="PRINTS" id="PR00950">
    <property type="entry name" value="TYPE3IMSPROT"/>
</dbReference>
<evidence type="ECO:0000256" key="4">
    <source>
        <dbReference type="ARBA" id="ARBA00022448"/>
    </source>
</evidence>
<keyword evidence="9 12" id="KW-1133">Transmembrane helix</keyword>
<keyword evidence="14" id="KW-0966">Cell projection</keyword>
<evidence type="ECO:0000313" key="15">
    <source>
        <dbReference type="Proteomes" id="UP001071230"/>
    </source>
</evidence>
<evidence type="ECO:0000256" key="5">
    <source>
        <dbReference type="ARBA" id="ARBA00022475"/>
    </source>
</evidence>
<keyword evidence="6 12" id="KW-0812">Transmembrane</keyword>
<evidence type="ECO:0000256" key="12">
    <source>
        <dbReference type="RuleBase" id="RU364091"/>
    </source>
</evidence>
<dbReference type="GO" id="GO:0005886">
    <property type="term" value="C:plasma membrane"/>
    <property type="evidence" value="ECO:0007669"/>
    <property type="project" value="UniProtKB-SubCell"/>
</dbReference>
<dbReference type="RefSeq" id="WP_240986245.1">
    <property type="nucleotide sequence ID" value="NZ_CDGJ01000003.1"/>
</dbReference>
<comment type="subcellular location">
    <subcellularLocation>
        <location evidence="1">Cell membrane</location>
        <topology evidence="1">Multi-pass membrane protein</topology>
    </subcellularLocation>
</comment>
<feature type="transmembrane region" description="Helical" evidence="12">
    <location>
        <begin position="177"/>
        <end position="204"/>
    </location>
</feature>
<dbReference type="Gene3D" id="6.10.250.2080">
    <property type="match status" value="1"/>
</dbReference>
<proteinExistence type="inferred from homology"/>
<feature type="transmembrane region" description="Helical" evidence="12">
    <location>
        <begin position="28"/>
        <end position="45"/>
    </location>
</feature>
<keyword evidence="10 12" id="KW-0472">Membrane</keyword>
<sequence>MSEKQFTATPRRRQEARKKGQVLKSQELTSAVMLLGFVAVLKFWLPVMLQRLEVLFPYVWGADTHWNIHSVSGLMVNLLWASVQIAAPVFAAGAIIALAGNFLQVKTLFTSEPLKPDLARLNPVNGFKRMFGSKAWMELAKSLLKVIVIGYCLYVSVRDNLEVFPALQRLDVGQAAVFLGHAVLSLGWRISLSFLVLAVADYLYQRWDYEKNLRMSREELKEEFKQTEGSPQIRSEIKRRQRAMASRRMMQDLKKADVVVTNPTHISVALRYEPAEKSAPFVVAKGQDAVALRIREMAREYGITILENKPLARALYAQVDLGEAVPAELYKAVAEVLAFVYRLKRRR</sequence>
<dbReference type="EMBL" id="CDGJ01000003">
    <property type="protein sequence ID" value="CEJ05836.1"/>
    <property type="molecule type" value="Genomic_DNA"/>
</dbReference>
<dbReference type="PANTHER" id="PTHR30531:SF12">
    <property type="entry name" value="FLAGELLAR BIOSYNTHETIC PROTEIN FLHB"/>
    <property type="match status" value="1"/>
</dbReference>
<dbReference type="PANTHER" id="PTHR30531">
    <property type="entry name" value="FLAGELLAR BIOSYNTHETIC PROTEIN FLHB"/>
    <property type="match status" value="1"/>
</dbReference>
<dbReference type="EMBL" id="LR746496">
    <property type="protein sequence ID" value="CAA7602954.1"/>
    <property type="molecule type" value="Genomic_DNA"/>
</dbReference>
<keyword evidence="7 12" id="KW-1005">Bacterial flagellum biogenesis</keyword>
<dbReference type="AlphaFoldDB" id="A0A8S0WQY9"/>
<keyword evidence="14" id="KW-0969">Cilium</keyword>
<keyword evidence="5 12" id="KW-1003">Cell membrane</keyword>
<keyword evidence="11 12" id="KW-1006">Bacterial flagellum protein export</keyword>
<evidence type="ECO:0000256" key="2">
    <source>
        <dbReference type="ARBA" id="ARBA00010690"/>
    </source>
</evidence>
<dbReference type="Gene3D" id="3.40.1690.10">
    <property type="entry name" value="secretion proteins EscU"/>
    <property type="match status" value="1"/>
</dbReference>
<dbReference type="GO" id="GO:0009306">
    <property type="term" value="P:protein secretion"/>
    <property type="evidence" value="ECO:0007669"/>
    <property type="project" value="InterPro"/>
</dbReference>
<evidence type="ECO:0000256" key="6">
    <source>
        <dbReference type="ARBA" id="ARBA00022692"/>
    </source>
</evidence>
<dbReference type="Pfam" id="PF01312">
    <property type="entry name" value="Bac_export_2"/>
    <property type="match status" value="1"/>
</dbReference>
<evidence type="ECO:0000256" key="1">
    <source>
        <dbReference type="ARBA" id="ARBA00004651"/>
    </source>
</evidence>
<keyword evidence="8 12" id="KW-0653">Protein transport</keyword>
<organism evidence="13">
    <name type="scientific">Acididesulfobacillus acetoxydans</name>
    <dbReference type="NCBI Taxonomy" id="1561005"/>
    <lineage>
        <taxon>Bacteria</taxon>
        <taxon>Bacillati</taxon>
        <taxon>Bacillota</taxon>
        <taxon>Clostridia</taxon>
        <taxon>Eubacteriales</taxon>
        <taxon>Peptococcaceae</taxon>
        <taxon>Acididesulfobacillus</taxon>
    </lineage>
</organism>
<keyword evidence="4 12" id="KW-0813">Transport</keyword>
<evidence type="ECO:0000256" key="3">
    <source>
        <dbReference type="ARBA" id="ARBA00021622"/>
    </source>
</evidence>
<comment type="function">
    <text evidence="12">Required for formation of the rod structure in the basal body of the flagellar apparatus. Together with FliI and FliH, may constitute the export apparatus of flagellin.</text>
</comment>
<evidence type="ECO:0000313" key="13">
    <source>
        <dbReference type="EMBL" id="CAA7602954.1"/>
    </source>
</evidence>
<feature type="transmembrane region" description="Helical" evidence="12">
    <location>
        <begin position="139"/>
        <end position="157"/>
    </location>
</feature>
<keyword evidence="15" id="KW-1185">Reference proteome</keyword>